<dbReference type="Proteomes" id="UP001605036">
    <property type="component" value="Unassembled WGS sequence"/>
</dbReference>
<proteinExistence type="predicted"/>
<evidence type="ECO:0000313" key="1">
    <source>
        <dbReference type="EMBL" id="KAL2622438.1"/>
    </source>
</evidence>
<sequence>MNIDPATLLFTQDSIKNTFQVPHEDERIDDAVDAILQGKLTACAFPAIRVVSYEGHLWSLDNRRLWVFKKAKVETISVFLSSKYYFHRRFQELITDPALMNRIRQPCYWPRVRGPCRKKFHSPVPTRRYASHDHSARSEDEPKTFMQKVAGLLAAIWKYVMS</sequence>
<evidence type="ECO:0000313" key="2">
    <source>
        <dbReference type="Proteomes" id="UP001605036"/>
    </source>
</evidence>
<comment type="caution">
    <text evidence="1">The sequence shown here is derived from an EMBL/GenBank/DDBJ whole genome shotgun (WGS) entry which is preliminary data.</text>
</comment>
<protein>
    <recommendedName>
        <fullName evidence="3">Fungal-type protein kinase domain-containing protein</fullName>
    </recommendedName>
</protein>
<organism evidence="1 2">
    <name type="scientific">Riccia fluitans</name>
    <dbReference type="NCBI Taxonomy" id="41844"/>
    <lineage>
        <taxon>Eukaryota</taxon>
        <taxon>Viridiplantae</taxon>
        <taxon>Streptophyta</taxon>
        <taxon>Embryophyta</taxon>
        <taxon>Marchantiophyta</taxon>
        <taxon>Marchantiopsida</taxon>
        <taxon>Marchantiidae</taxon>
        <taxon>Marchantiales</taxon>
        <taxon>Ricciaceae</taxon>
        <taxon>Riccia</taxon>
    </lineage>
</organism>
<dbReference type="EMBL" id="JBHFFA010000006">
    <property type="protein sequence ID" value="KAL2622438.1"/>
    <property type="molecule type" value="Genomic_DNA"/>
</dbReference>
<evidence type="ECO:0008006" key="3">
    <source>
        <dbReference type="Google" id="ProtNLM"/>
    </source>
</evidence>
<dbReference type="AlphaFoldDB" id="A0ABD1Y6P6"/>
<gene>
    <name evidence="1" type="ORF">R1flu_002643</name>
</gene>
<name>A0ABD1Y6P6_9MARC</name>
<reference evidence="1 2" key="1">
    <citation type="submission" date="2024-09" db="EMBL/GenBank/DDBJ databases">
        <title>Chromosome-scale assembly of Riccia fluitans.</title>
        <authorList>
            <person name="Paukszto L."/>
            <person name="Sawicki J."/>
            <person name="Karawczyk K."/>
            <person name="Piernik-Szablinska J."/>
            <person name="Szczecinska M."/>
            <person name="Mazdziarz M."/>
        </authorList>
    </citation>
    <scope>NUCLEOTIDE SEQUENCE [LARGE SCALE GENOMIC DNA]</scope>
    <source>
        <strain evidence="1">Rf_01</strain>
        <tissue evidence="1">Aerial parts of the thallus</tissue>
    </source>
</reference>
<keyword evidence="2" id="KW-1185">Reference proteome</keyword>
<accession>A0ABD1Y6P6</accession>